<accession>A0AAI8TLG0</accession>
<evidence type="ECO:0000313" key="2">
    <source>
        <dbReference type="Proteomes" id="UP001241092"/>
    </source>
</evidence>
<dbReference type="EMBL" id="AP027452">
    <property type="protein sequence ID" value="BDY26883.1"/>
    <property type="molecule type" value="Genomic_DNA"/>
</dbReference>
<evidence type="ECO:0000313" key="1">
    <source>
        <dbReference type="EMBL" id="BDY26883.1"/>
    </source>
</evidence>
<organism evidence="1 2">
    <name type="scientific">Mycolicibacterium mageritense</name>
    <name type="common">Mycobacterium mageritense</name>
    <dbReference type="NCBI Taxonomy" id="53462"/>
    <lineage>
        <taxon>Bacteria</taxon>
        <taxon>Bacillati</taxon>
        <taxon>Actinomycetota</taxon>
        <taxon>Actinomycetes</taxon>
        <taxon>Mycobacteriales</taxon>
        <taxon>Mycobacteriaceae</taxon>
        <taxon>Mycolicibacterium</taxon>
    </lineage>
</organism>
<dbReference type="AlphaFoldDB" id="A0AAI8TLG0"/>
<proteinExistence type="predicted"/>
<gene>
    <name evidence="1" type="ORF">hbim_00799</name>
</gene>
<protein>
    <submittedName>
        <fullName evidence="1">Uncharacterized protein</fullName>
    </submittedName>
</protein>
<sequence length="292" mass="31672">MELNLNSPPPGGVDADLWGQGDVADAAVGDLWLLSWNAEALALGVIAGVGDGYVLVWPVTLPTDTAFRPAVEVRQSPLGIPVFLWASRETGVGLHMLHRRYGALLPESVMAEVAEAMEEGVDGPLPYAQSTLQLAYESSADEAMIDQWETICLNVWPQSRPDWSPLNRDVLRSLGVRPSDLAGALQISATEAVALFNGEQSPDDAQLATLESHLDAPRSRLLDPLVDESARELLSPVWKDDVLKVAARLGDDEAAARDIVRQEYAYAPRSKGSNSDRMRAAIQRVLTRTSPE</sequence>
<dbReference type="Proteomes" id="UP001241092">
    <property type="component" value="Chromosome"/>
</dbReference>
<reference evidence="1" key="1">
    <citation type="submission" date="2023-03" db="EMBL/GenBank/DDBJ databases">
        <title>Draft genome sequence of a Mycolicibacterium mageritense strain H4_3_1 isolated from a hybrid biological-inorganic system reactor.</title>
        <authorList>
            <person name="Feng X."/>
            <person name="Kazama D."/>
            <person name="Sato K."/>
            <person name="Kobayashi H."/>
        </authorList>
    </citation>
    <scope>NUCLEOTIDE SEQUENCE</scope>
    <source>
        <strain evidence="1">H4_3_1</strain>
    </source>
</reference>
<name>A0AAI8TLG0_MYCME</name>
<dbReference type="RefSeq" id="WP_276824790.1">
    <property type="nucleotide sequence ID" value="NZ_AP027452.1"/>
</dbReference>